<organism evidence="2 3">
    <name type="scientific">Elsinoe australis</name>
    <dbReference type="NCBI Taxonomy" id="40998"/>
    <lineage>
        <taxon>Eukaryota</taxon>
        <taxon>Fungi</taxon>
        <taxon>Dikarya</taxon>
        <taxon>Ascomycota</taxon>
        <taxon>Pezizomycotina</taxon>
        <taxon>Dothideomycetes</taxon>
        <taxon>Dothideomycetidae</taxon>
        <taxon>Myriangiales</taxon>
        <taxon>Elsinoaceae</taxon>
        <taxon>Elsinoe</taxon>
    </lineage>
</organism>
<dbReference type="EMBL" id="PTQR01000039">
    <property type="protein sequence ID" value="TKX24709.1"/>
    <property type="molecule type" value="Genomic_DNA"/>
</dbReference>
<dbReference type="PANTHER" id="PTHR36448">
    <property type="entry name" value="BLR7373 PROTEIN"/>
    <property type="match status" value="1"/>
</dbReference>
<dbReference type="InterPro" id="IPR011051">
    <property type="entry name" value="RmlC_Cupin_sf"/>
</dbReference>
<dbReference type="InterPro" id="IPR014710">
    <property type="entry name" value="RmlC-like_jellyroll"/>
</dbReference>
<sequence>MVTIKAYHLPPTPLIPNSPYPLLHYQSVLPLTSASPSSSAFSSTSSSKPEHYVPPTLAHDLFTSNKWQIQWIFRYGPTQDAHYHSQAHECMAVLSGHATIRFGVSDADRDAPGIELEAKAGDVFVLPAGTAHKTFDTLPRAEFKLLTPGEGHGIQAHDRRGALEGVELDGFTMLGAYPEGSQWDFAVGGEDVGQYERVWNVARPERDPVFGGEERGLCTRWKSQAQGAKL</sequence>
<dbReference type="AlphaFoldDB" id="A0A4U7B1R1"/>
<evidence type="ECO:0000313" key="3">
    <source>
        <dbReference type="Proteomes" id="UP000308133"/>
    </source>
</evidence>
<feature type="domain" description="Cupin type-1" evidence="1">
    <location>
        <begin position="81"/>
        <end position="133"/>
    </location>
</feature>
<name>A0A4U7B1R1_9PEZI</name>
<dbReference type="Pfam" id="PF00190">
    <property type="entry name" value="Cupin_1"/>
    <property type="match status" value="1"/>
</dbReference>
<dbReference type="Proteomes" id="UP000308133">
    <property type="component" value="Unassembled WGS sequence"/>
</dbReference>
<dbReference type="InterPro" id="IPR047121">
    <property type="entry name" value="YjiB-like"/>
</dbReference>
<protein>
    <submittedName>
        <fullName evidence="2">Cupin domain-containing protein 2</fullName>
    </submittedName>
</protein>
<dbReference type="Gene3D" id="2.60.120.10">
    <property type="entry name" value="Jelly Rolls"/>
    <property type="match status" value="1"/>
</dbReference>
<comment type="caution">
    <text evidence="2">The sequence shown here is derived from an EMBL/GenBank/DDBJ whole genome shotgun (WGS) entry which is preliminary data.</text>
</comment>
<dbReference type="PANTHER" id="PTHR36448:SF3">
    <property type="entry name" value="CUPIN TYPE-2 DOMAIN-CONTAINING PROTEIN"/>
    <property type="match status" value="1"/>
</dbReference>
<evidence type="ECO:0000259" key="1">
    <source>
        <dbReference type="Pfam" id="PF00190"/>
    </source>
</evidence>
<reference evidence="2 3" key="1">
    <citation type="submission" date="2018-02" db="EMBL/GenBank/DDBJ databases">
        <title>Draft genome sequences of Elsinoe sp., causing black scab on jojoba.</title>
        <authorList>
            <person name="Stodart B."/>
            <person name="Jeffress S."/>
            <person name="Ash G."/>
            <person name="Arun Chinnappa K."/>
        </authorList>
    </citation>
    <scope>NUCLEOTIDE SEQUENCE [LARGE SCALE GENOMIC DNA]</scope>
    <source>
        <strain evidence="2 3">Hillstone_2</strain>
    </source>
</reference>
<dbReference type="CDD" id="cd02219">
    <property type="entry name" value="cupin_YjlB-like"/>
    <property type="match status" value="1"/>
</dbReference>
<accession>A0A4U7B1R1</accession>
<evidence type="ECO:0000313" key="2">
    <source>
        <dbReference type="EMBL" id="TKX24709.1"/>
    </source>
</evidence>
<dbReference type="InterPro" id="IPR006045">
    <property type="entry name" value="Cupin_1"/>
</dbReference>
<proteinExistence type="predicted"/>
<gene>
    <name evidence="2" type="ORF">C1H76_3319</name>
</gene>
<dbReference type="SUPFAM" id="SSF51182">
    <property type="entry name" value="RmlC-like cupins"/>
    <property type="match status" value="1"/>
</dbReference>